<evidence type="ECO:0000256" key="6">
    <source>
        <dbReference type="ARBA" id="ARBA00022741"/>
    </source>
</evidence>
<dbReference type="STRING" id="49451.A0A314L2G8"/>
<dbReference type="FunFam" id="3.30.200.20:FF:000043">
    <property type="entry name" value="Wall-associated receptor kinase 2"/>
    <property type="match status" value="1"/>
</dbReference>
<keyword evidence="3" id="KW-0808">Transferase</keyword>
<evidence type="ECO:0000313" key="19">
    <source>
        <dbReference type="Proteomes" id="UP000187609"/>
    </source>
</evidence>
<dbReference type="CDD" id="cd00055">
    <property type="entry name" value="EGF_Lam"/>
    <property type="match status" value="1"/>
</dbReference>
<dbReference type="InterPro" id="IPR008271">
    <property type="entry name" value="Ser/Thr_kinase_AS"/>
</dbReference>
<dbReference type="CDD" id="cd14066">
    <property type="entry name" value="STKc_IRAK"/>
    <property type="match status" value="1"/>
</dbReference>
<keyword evidence="8" id="KW-0067">ATP-binding</keyword>
<dbReference type="GO" id="GO:0007166">
    <property type="term" value="P:cell surface receptor signaling pathway"/>
    <property type="evidence" value="ECO:0007669"/>
    <property type="project" value="InterPro"/>
</dbReference>
<keyword evidence="9" id="KW-1133">Transmembrane helix</keyword>
<dbReference type="InterPro" id="IPR045274">
    <property type="entry name" value="WAK-like"/>
</dbReference>
<gene>
    <name evidence="18" type="primary">WAKL1_1</name>
    <name evidence="18" type="ORF">A4A49_30293</name>
</gene>
<keyword evidence="10" id="KW-0472">Membrane</keyword>
<keyword evidence="5 16" id="KW-0732">Signal</keyword>
<dbReference type="Gramene" id="OIT35209">
    <property type="protein sequence ID" value="OIT35209"/>
    <property type="gene ID" value="A4A49_30293"/>
</dbReference>
<dbReference type="Gene3D" id="3.30.200.20">
    <property type="entry name" value="Phosphorylase Kinase, domain 1"/>
    <property type="match status" value="1"/>
</dbReference>
<dbReference type="Proteomes" id="UP000187609">
    <property type="component" value="Unassembled WGS sequence"/>
</dbReference>
<evidence type="ECO:0000256" key="10">
    <source>
        <dbReference type="ARBA" id="ARBA00023136"/>
    </source>
</evidence>
<keyword evidence="12" id="KW-0325">Glycoprotein</keyword>
<dbReference type="GO" id="GO:0005886">
    <property type="term" value="C:plasma membrane"/>
    <property type="evidence" value="ECO:0007669"/>
    <property type="project" value="TreeGrafter"/>
</dbReference>
<dbReference type="PROSITE" id="PS00108">
    <property type="entry name" value="PROTEIN_KINASE_ST"/>
    <property type="match status" value="1"/>
</dbReference>
<evidence type="ECO:0000256" key="4">
    <source>
        <dbReference type="ARBA" id="ARBA00022692"/>
    </source>
</evidence>
<evidence type="ECO:0000256" key="2">
    <source>
        <dbReference type="ARBA" id="ARBA00022527"/>
    </source>
</evidence>
<dbReference type="GO" id="GO:0005524">
    <property type="term" value="F:ATP binding"/>
    <property type="evidence" value="ECO:0007669"/>
    <property type="project" value="UniProtKB-KW"/>
</dbReference>
<evidence type="ECO:0000256" key="14">
    <source>
        <dbReference type="ARBA" id="ARBA00047951"/>
    </source>
</evidence>
<evidence type="ECO:0000256" key="11">
    <source>
        <dbReference type="ARBA" id="ARBA00023157"/>
    </source>
</evidence>
<dbReference type="Pfam" id="PF13947">
    <property type="entry name" value="GUB_WAK_bind"/>
    <property type="match status" value="1"/>
</dbReference>
<feature type="compositionally biased region" description="Polar residues" evidence="15">
    <location>
        <begin position="694"/>
        <end position="708"/>
    </location>
</feature>
<dbReference type="PROSITE" id="PS50011">
    <property type="entry name" value="PROTEIN_KINASE_DOM"/>
    <property type="match status" value="1"/>
</dbReference>
<dbReference type="SMART" id="SM00220">
    <property type="entry name" value="S_TKc"/>
    <property type="match status" value="1"/>
</dbReference>
<dbReference type="FunFam" id="1.10.510.10:FF:000084">
    <property type="entry name" value="Wall-associated receptor kinase 2"/>
    <property type="match status" value="1"/>
</dbReference>
<dbReference type="EMBL" id="MJEQ01000590">
    <property type="protein sequence ID" value="OIT35209.1"/>
    <property type="molecule type" value="Genomic_DNA"/>
</dbReference>
<keyword evidence="11" id="KW-1015">Disulfide bond</keyword>
<keyword evidence="19" id="KW-1185">Reference proteome</keyword>
<keyword evidence="2" id="KW-0723">Serine/threonine-protein kinase</keyword>
<organism evidence="18 19">
    <name type="scientific">Nicotiana attenuata</name>
    <name type="common">Coyote tobacco</name>
    <dbReference type="NCBI Taxonomy" id="49451"/>
    <lineage>
        <taxon>Eukaryota</taxon>
        <taxon>Viridiplantae</taxon>
        <taxon>Streptophyta</taxon>
        <taxon>Embryophyta</taxon>
        <taxon>Tracheophyta</taxon>
        <taxon>Spermatophyta</taxon>
        <taxon>Magnoliopsida</taxon>
        <taxon>eudicotyledons</taxon>
        <taxon>Gunneridae</taxon>
        <taxon>Pentapetalae</taxon>
        <taxon>asterids</taxon>
        <taxon>lamiids</taxon>
        <taxon>Solanales</taxon>
        <taxon>Solanaceae</taxon>
        <taxon>Nicotianoideae</taxon>
        <taxon>Nicotianeae</taxon>
        <taxon>Nicotiana</taxon>
    </lineage>
</organism>
<dbReference type="InterPro" id="IPR000719">
    <property type="entry name" value="Prot_kinase_dom"/>
</dbReference>
<evidence type="ECO:0000256" key="3">
    <source>
        <dbReference type="ARBA" id="ARBA00022679"/>
    </source>
</evidence>
<dbReference type="GO" id="GO:0030247">
    <property type="term" value="F:polysaccharide binding"/>
    <property type="evidence" value="ECO:0007669"/>
    <property type="project" value="InterPro"/>
</dbReference>
<evidence type="ECO:0000256" key="9">
    <source>
        <dbReference type="ARBA" id="ARBA00022989"/>
    </source>
</evidence>
<evidence type="ECO:0000256" key="12">
    <source>
        <dbReference type="ARBA" id="ARBA00023180"/>
    </source>
</evidence>
<evidence type="ECO:0000256" key="15">
    <source>
        <dbReference type="SAM" id="MobiDB-lite"/>
    </source>
</evidence>
<keyword evidence="6" id="KW-0547">Nucleotide-binding</keyword>
<evidence type="ECO:0000256" key="1">
    <source>
        <dbReference type="ARBA" id="ARBA00004479"/>
    </source>
</evidence>
<feature type="domain" description="Protein kinase" evidence="17">
    <location>
        <begin position="395"/>
        <end position="679"/>
    </location>
</feature>
<keyword evidence="7" id="KW-0418">Kinase</keyword>
<dbReference type="Pfam" id="PF00069">
    <property type="entry name" value="Pkinase"/>
    <property type="match status" value="1"/>
</dbReference>
<dbReference type="InterPro" id="IPR002049">
    <property type="entry name" value="LE_dom"/>
</dbReference>
<dbReference type="GO" id="GO:0004674">
    <property type="term" value="F:protein serine/threonine kinase activity"/>
    <property type="evidence" value="ECO:0007669"/>
    <property type="project" value="UniProtKB-KW"/>
</dbReference>
<accession>A0A314L2G8</accession>
<dbReference type="SMR" id="A0A314L2G8"/>
<evidence type="ECO:0000313" key="18">
    <source>
        <dbReference type="EMBL" id="OIT35209.1"/>
    </source>
</evidence>
<dbReference type="PANTHER" id="PTHR27005">
    <property type="entry name" value="WALL-ASSOCIATED RECEPTOR KINASE-LIKE 21"/>
    <property type="match status" value="1"/>
</dbReference>
<dbReference type="InterPro" id="IPR011009">
    <property type="entry name" value="Kinase-like_dom_sf"/>
</dbReference>
<dbReference type="SUPFAM" id="SSF56112">
    <property type="entry name" value="Protein kinase-like (PK-like)"/>
    <property type="match status" value="1"/>
</dbReference>
<comment type="caution">
    <text evidence="18">The sequence shown here is derived from an EMBL/GenBank/DDBJ whole genome shotgun (WGS) entry which is preliminary data.</text>
</comment>
<dbReference type="AlphaFoldDB" id="A0A314L2G8"/>
<keyword evidence="4" id="KW-0812">Transmembrane</keyword>
<proteinExistence type="predicted"/>
<dbReference type="Gene3D" id="1.10.510.10">
    <property type="entry name" value="Transferase(Phosphotransferase) domain 1"/>
    <property type="match status" value="1"/>
</dbReference>
<name>A0A314L2G8_NICAT</name>
<evidence type="ECO:0000256" key="8">
    <source>
        <dbReference type="ARBA" id="ARBA00022840"/>
    </source>
</evidence>
<dbReference type="InterPro" id="IPR025287">
    <property type="entry name" value="WAK_GUB"/>
</dbReference>
<feature type="region of interest" description="Disordered" evidence="15">
    <location>
        <begin position="688"/>
        <end position="722"/>
    </location>
</feature>
<evidence type="ECO:0000259" key="17">
    <source>
        <dbReference type="PROSITE" id="PS50011"/>
    </source>
</evidence>
<reference evidence="18" key="1">
    <citation type="submission" date="2016-11" db="EMBL/GenBank/DDBJ databases">
        <title>The genome of Nicotiana attenuata.</title>
        <authorList>
            <person name="Xu S."/>
            <person name="Brockmoeller T."/>
            <person name="Gaquerel E."/>
            <person name="Navarro A."/>
            <person name="Kuhl H."/>
            <person name="Gase K."/>
            <person name="Ling Z."/>
            <person name="Zhou W."/>
            <person name="Kreitzer C."/>
            <person name="Stanke M."/>
            <person name="Tang H."/>
            <person name="Lyons E."/>
            <person name="Pandey P."/>
            <person name="Pandey S.P."/>
            <person name="Timmermann B."/>
            <person name="Baldwin I.T."/>
        </authorList>
    </citation>
    <scope>NUCLEOTIDE SEQUENCE [LARGE SCALE GENOMIC DNA]</scope>
    <source>
        <strain evidence="18">UT</strain>
    </source>
</reference>
<protein>
    <submittedName>
        <fullName evidence="18">Wall-associated receptor kinase-like 1</fullName>
    </submittedName>
</protein>
<feature type="chain" id="PRO_5016399576" evidence="16">
    <location>
        <begin position="27"/>
        <end position="722"/>
    </location>
</feature>
<dbReference type="PANTHER" id="PTHR27005:SF353">
    <property type="entry name" value="WALL-ASSOCIATED RECEPTOR KINASE-LIKE 22"/>
    <property type="match status" value="1"/>
</dbReference>
<comment type="catalytic activity">
    <reaction evidence="14">
        <text>L-threonyl-[protein] + ATP = O-phospho-L-threonyl-[protein] + ADP + H(+)</text>
        <dbReference type="Rhea" id="RHEA:46608"/>
        <dbReference type="Rhea" id="RHEA-COMP:11060"/>
        <dbReference type="Rhea" id="RHEA-COMP:11605"/>
        <dbReference type="ChEBI" id="CHEBI:15378"/>
        <dbReference type="ChEBI" id="CHEBI:30013"/>
        <dbReference type="ChEBI" id="CHEBI:30616"/>
        <dbReference type="ChEBI" id="CHEBI:61977"/>
        <dbReference type="ChEBI" id="CHEBI:456216"/>
    </reaction>
</comment>
<evidence type="ECO:0000256" key="16">
    <source>
        <dbReference type="SAM" id="SignalP"/>
    </source>
</evidence>
<sequence length="722" mass="80342">MQITTMWPFFILLIGLLLKETTQVSAIRIRSLSAILSSSKPGCPEKCGNLTIPYPFGIGKGCYFNEPFEVRCNNNTAFSHGLYYRSVKHISMDTITVVVPSIPYPYNKSSGKNIYGDEYTTGKSIGEHFSVSIKNNLVAIGCDIYAYIKDLDNSSRRQDNIVSGRASFCDSGGANGSLLYDSNNALSSASSSYCTGNNGCCQSAFSRMPRIPFASIQTMNTEKTSWASSNCTYFLVVEKGISESEFTQLLGKCKKDDYYKGRLAVNWVIGNVSCDNATRTPKYACGMNSRCVDDTTRPTEGYRCNCSPGYQGNPYLPNGCQGVVAAVTFVILIAVCLWLRKRLQKREEKKAKQKFFKRNGGLLLRQRIPFSEESSGGSLLKLFFKEELEKATNNFSESRILGKGGAGAVYKGMLSDGSIVAVKKSNKMDEDQIEQFINEILILSQINHRHIVKVLGCCLEIEVPLLVYEYISNGTLSSHIHGNLSHNSDPTVSKPSTIILSWDHRLRIAAEVAWALSYMHSCASTPILHRDIKSSNILLDDTFRAVVSDFGLSRLLSVDKTHLTTLVGGTFGYMDPQYFRSGQLNDKCDVYAFGVVLAELLTSQKVVSSNIIEDPGLVKRFTLLLKQNLIFEIIDTEIIKDLEDEKVILAVAKLARRCLNYNARRRPGMKEVAAELDQLRKRGQDIPHDECFQDNISPRSESSYSCKSDCTEEDNQNLVSHD</sequence>
<comment type="subcellular location">
    <subcellularLocation>
        <location evidence="1">Membrane</location>
        <topology evidence="1">Single-pass type I membrane protein</topology>
    </subcellularLocation>
</comment>
<evidence type="ECO:0000256" key="5">
    <source>
        <dbReference type="ARBA" id="ARBA00022729"/>
    </source>
</evidence>
<evidence type="ECO:0000256" key="13">
    <source>
        <dbReference type="ARBA" id="ARBA00047558"/>
    </source>
</evidence>
<comment type="catalytic activity">
    <reaction evidence="13">
        <text>L-seryl-[protein] + ATP = O-phospho-L-seryl-[protein] + ADP + H(+)</text>
        <dbReference type="Rhea" id="RHEA:17989"/>
        <dbReference type="Rhea" id="RHEA-COMP:9863"/>
        <dbReference type="Rhea" id="RHEA-COMP:11604"/>
        <dbReference type="ChEBI" id="CHEBI:15378"/>
        <dbReference type="ChEBI" id="CHEBI:29999"/>
        <dbReference type="ChEBI" id="CHEBI:30616"/>
        <dbReference type="ChEBI" id="CHEBI:83421"/>
        <dbReference type="ChEBI" id="CHEBI:456216"/>
    </reaction>
</comment>
<feature type="signal peptide" evidence="16">
    <location>
        <begin position="1"/>
        <end position="26"/>
    </location>
</feature>
<evidence type="ECO:0000256" key="7">
    <source>
        <dbReference type="ARBA" id="ARBA00022777"/>
    </source>
</evidence>